<dbReference type="PIRSF" id="PIRSF034285">
    <property type="entry name" value="UCP034285"/>
    <property type="match status" value="1"/>
</dbReference>
<dbReference type="InterPro" id="IPR027417">
    <property type="entry name" value="P-loop_NTPase"/>
</dbReference>
<name>A0A918XPG4_9PROT</name>
<reference evidence="2" key="1">
    <citation type="journal article" date="2014" name="Int. J. Syst. Evol. Microbiol.">
        <title>Complete genome sequence of Corynebacterium casei LMG S-19264T (=DSM 44701T), isolated from a smear-ripened cheese.</title>
        <authorList>
            <consortium name="US DOE Joint Genome Institute (JGI-PGF)"/>
            <person name="Walter F."/>
            <person name="Albersmeier A."/>
            <person name="Kalinowski J."/>
            <person name="Ruckert C."/>
        </authorList>
    </citation>
    <scope>NUCLEOTIDE SEQUENCE</scope>
    <source>
        <strain evidence="2">KCTC 42651</strain>
    </source>
</reference>
<sequence>MIMQSLDTVSLPAGGEPARPPGTRRPAPVSLGDPALDAALPEGGLELGVVHEVVPAGPGDMAATLGFGLGLLARIAAARPGPVLWATARDPGRHGTAYPVGMAAAGFDPGRLIHLNGRTAHDVLWALEESLATPGIAAAIGVLAHDGQRYDFTASRRLSLRAAAAGGTAIVLRTDGGANGGIGASAAATRWSVAARPSLPVRHPGHAMPGLGAPRWRVELVRCKRGRPRDWLVEWDHETLRFHLAAPLADRAPVQTDAGARRHADTDRWHAA</sequence>
<protein>
    <submittedName>
        <fullName evidence="2">Protein ImuA</fullName>
    </submittedName>
</protein>
<organism evidence="2 3">
    <name type="scientific">Thalassobaculum fulvum</name>
    <dbReference type="NCBI Taxonomy" id="1633335"/>
    <lineage>
        <taxon>Bacteria</taxon>
        <taxon>Pseudomonadati</taxon>
        <taxon>Pseudomonadota</taxon>
        <taxon>Alphaproteobacteria</taxon>
        <taxon>Rhodospirillales</taxon>
        <taxon>Thalassobaculaceae</taxon>
        <taxon>Thalassobaculum</taxon>
    </lineage>
</organism>
<dbReference type="AlphaFoldDB" id="A0A918XPG4"/>
<gene>
    <name evidence="2" type="primary">imuA</name>
    <name evidence="2" type="ORF">GCM10017083_12070</name>
</gene>
<evidence type="ECO:0000313" key="2">
    <source>
        <dbReference type="EMBL" id="GHD44549.1"/>
    </source>
</evidence>
<feature type="compositionally biased region" description="Low complexity" evidence="1">
    <location>
        <begin position="24"/>
        <end position="33"/>
    </location>
</feature>
<dbReference type="SUPFAM" id="SSF52540">
    <property type="entry name" value="P-loop containing nucleoside triphosphate hydrolases"/>
    <property type="match status" value="1"/>
</dbReference>
<dbReference type="EMBL" id="BMZS01000002">
    <property type="protein sequence ID" value="GHD44549.1"/>
    <property type="molecule type" value="Genomic_DNA"/>
</dbReference>
<feature type="region of interest" description="Disordered" evidence="1">
    <location>
        <begin position="253"/>
        <end position="272"/>
    </location>
</feature>
<evidence type="ECO:0000313" key="3">
    <source>
        <dbReference type="Proteomes" id="UP000630353"/>
    </source>
</evidence>
<keyword evidence="3" id="KW-1185">Reference proteome</keyword>
<accession>A0A918XPG4</accession>
<feature type="region of interest" description="Disordered" evidence="1">
    <location>
        <begin position="1"/>
        <end position="33"/>
    </location>
</feature>
<feature type="compositionally biased region" description="Basic and acidic residues" evidence="1">
    <location>
        <begin position="259"/>
        <end position="272"/>
    </location>
</feature>
<dbReference type="RefSeq" id="WP_229836464.1">
    <property type="nucleotide sequence ID" value="NZ_BMZS01000002.1"/>
</dbReference>
<dbReference type="Gene3D" id="3.40.50.300">
    <property type="entry name" value="P-loop containing nucleotide triphosphate hydrolases"/>
    <property type="match status" value="1"/>
</dbReference>
<dbReference type="InterPro" id="IPR017026">
    <property type="entry name" value="ImuA"/>
</dbReference>
<evidence type="ECO:0000256" key="1">
    <source>
        <dbReference type="SAM" id="MobiDB-lite"/>
    </source>
</evidence>
<dbReference type="Proteomes" id="UP000630353">
    <property type="component" value="Unassembled WGS sequence"/>
</dbReference>
<reference evidence="2" key="2">
    <citation type="submission" date="2020-09" db="EMBL/GenBank/DDBJ databases">
        <authorList>
            <person name="Sun Q."/>
            <person name="Kim S."/>
        </authorList>
    </citation>
    <scope>NUCLEOTIDE SEQUENCE</scope>
    <source>
        <strain evidence="2">KCTC 42651</strain>
    </source>
</reference>
<proteinExistence type="predicted"/>
<comment type="caution">
    <text evidence="2">The sequence shown here is derived from an EMBL/GenBank/DDBJ whole genome shotgun (WGS) entry which is preliminary data.</text>
</comment>